<proteinExistence type="predicted"/>
<evidence type="ECO:0000259" key="1">
    <source>
        <dbReference type="Pfam" id="PF08279"/>
    </source>
</evidence>
<dbReference type="PROSITE" id="PS52050">
    <property type="entry name" value="WYL"/>
    <property type="match status" value="1"/>
</dbReference>
<protein>
    <submittedName>
        <fullName evidence="4">Putative Transcriptional regulator</fullName>
    </submittedName>
</protein>
<dbReference type="Proteomes" id="UP000001660">
    <property type="component" value="Chromosome"/>
</dbReference>
<dbReference type="InterPro" id="IPR013196">
    <property type="entry name" value="HTH_11"/>
</dbReference>
<evidence type="ECO:0000313" key="4">
    <source>
        <dbReference type="EMBL" id="CBK42341.1"/>
    </source>
</evidence>
<gene>
    <name evidence="4" type="ORF">NIDE2635</name>
</gene>
<sequence>MARNDQAVRLLVVLKQLEASRQGLTLEQLAESLAPGSTRHPRTLRRDLAALEEAGYPLVTERVNGQTCWRLMEGFRNVPGLRFSPSELMALTFSRRLITPLEGTELHTSLQSALGKAAAALPPQGVALVQQLDGTFSVGLGPHKRYRQHRETIDRLTRAIADATTVQIRYDSASRGRTTRREVDPYRLWYATGGLYLIAYCHLRREPRMFAVERIKSVTPTDHPYQMPLHFDLDAFVQDALTVMRGPRIEVELEFNKATAAWVKDRVWHATQGSKRTKGGGLRMTLSVADTRELIGWVLSFGSGVKVLKPDSLREAVRQEAQRIAAQGE</sequence>
<organism evidence="4 5">
    <name type="scientific">Nitrospira defluvii</name>
    <dbReference type="NCBI Taxonomy" id="330214"/>
    <lineage>
        <taxon>Bacteria</taxon>
        <taxon>Pseudomonadati</taxon>
        <taxon>Nitrospirota</taxon>
        <taxon>Nitrospiria</taxon>
        <taxon>Nitrospirales</taxon>
        <taxon>Nitrospiraceae</taxon>
        <taxon>Nitrospira</taxon>
    </lineage>
</organism>
<evidence type="ECO:0000259" key="2">
    <source>
        <dbReference type="Pfam" id="PF13280"/>
    </source>
</evidence>
<name>D8PGF4_9BACT</name>
<feature type="domain" description="Helix-turn-helix type 11" evidence="1">
    <location>
        <begin position="9"/>
        <end position="62"/>
    </location>
</feature>
<dbReference type="PANTHER" id="PTHR34580">
    <property type="match status" value="1"/>
</dbReference>
<reference evidence="4 5" key="1">
    <citation type="journal article" date="2010" name="Proc. Natl. Acad. Sci. U.S.A.">
        <title>A Nitrospira metagenome illuminates the physiology and evolution of globally important nitrite-oxidizing bacteria.</title>
        <authorList>
            <person name="Lucker S."/>
            <person name="Wagner M."/>
            <person name="Maixner F."/>
            <person name="Pelletier E."/>
            <person name="Koch H."/>
            <person name="Vacherie B."/>
            <person name="Rattei T."/>
            <person name="Sinninghe Damste J."/>
            <person name="Spieck E."/>
            <person name="Le Paslier D."/>
            <person name="Daims H."/>
        </authorList>
    </citation>
    <scope>NUCLEOTIDE SEQUENCE [LARGE SCALE GENOMIC DNA]</scope>
</reference>
<dbReference type="KEGG" id="nde:NIDE2635"/>
<feature type="domain" description="WCX" evidence="3">
    <location>
        <begin position="247"/>
        <end position="325"/>
    </location>
</feature>
<accession>D8PGF4</accession>
<dbReference type="EMBL" id="FP929003">
    <property type="protein sequence ID" value="CBK42341.1"/>
    <property type="molecule type" value="Genomic_DNA"/>
</dbReference>
<dbReference type="HOGENOM" id="CLU_041141_4_1_0"/>
<dbReference type="OrthoDB" id="9787242at2"/>
<feature type="domain" description="WYL" evidence="2">
    <location>
        <begin position="151"/>
        <end position="219"/>
    </location>
</feature>
<evidence type="ECO:0000313" key="5">
    <source>
        <dbReference type="Proteomes" id="UP000001660"/>
    </source>
</evidence>
<dbReference type="eggNOG" id="COG2378">
    <property type="taxonomic scope" value="Bacteria"/>
</dbReference>
<dbReference type="Pfam" id="PF13280">
    <property type="entry name" value="WYL"/>
    <property type="match status" value="1"/>
</dbReference>
<keyword evidence="5" id="KW-1185">Reference proteome</keyword>
<dbReference type="InterPro" id="IPR026881">
    <property type="entry name" value="WYL_dom"/>
</dbReference>
<dbReference type="InterPro" id="IPR057727">
    <property type="entry name" value="WCX_dom"/>
</dbReference>
<dbReference type="Pfam" id="PF25583">
    <property type="entry name" value="WCX"/>
    <property type="match status" value="1"/>
</dbReference>
<dbReference type="STRING" id="330214.NIDE2635"/>
<dbReference type="AlphaFoldDB" id="D8PGF4"/>
<evidence type="ECO:0000259" key="3">
    <source>
        <dbReference type="Pfam" id="PF25583"/>
    </source>
</evidence>
<dbReference type="InterPro" id="IPR051534">
    <property type="entry name" value="CBASS_pafABC_assoc_protein"/>
</dbReference>
<dbReference type="Pfam" id="PF08279">
    <property type="entry name" value="HTH_11"/>
    <property type="match status" value="1"/>
</dbReference>
<dbReference type="PANTHER" id="PTHR34580:SF1">
    <property type="entry name" value="PROTEIN PAFC"/>
    <property type="match status" value="1"/>
</dbReference>